<keyword evidence="4 7" id="KW-0812">Transmembrane</keyword>
<evidence type="ECO:0000313" key="9">
    <source>
        <dbReference type="EMBL" id="MFI9104375.1"/>
    </source>
</evidence>
<evidence type="ECO:0000256" key="1">
    <source>
        <dbReference type="ARBA" id="ARBA00004651"/>
    </source>
</evidence>
<dbReference type="Proteomes" id="UP001614394">
    <property type="component" value="Unassembled WGS sequence"/>
</dbReference>
<sequence>MDVGHFVSSLDFTAGLVEHLRGGNVVWAYALLAATTLPPLVPNAVLLVTGGVLAAQGRLDLTLVLVVVALSALAGDMLIHRTGRAVSGRVVSRIHRRPRQAALLRWAALRIQRHGVPFVIAVRFLPSGRLIGGLAAGVVRYPARRYLAGAGVAEAVWATYSVGVGYFSGRAASNSLYAVGLGLGVSLLVAAVGVLAQWASRSRERRQVPVAVPAALPAGFPAAPAPTPALVPASAATPERVLDKDFCESAGRGF</sequence>
<evidence type="ECO:0000256" key="3">
    <source>
        <dbReference type="ARBA" id="ARBA00022475"/>
    </source>
</evidence>
<name>A0ABW8CD50_9ACTN</name>
<organism evidence="9 10">
    <name type="scientific">Streptomyces fildesensis</name>
    <dbReference type="NCBI Taxonomy" id="375757"/>
    <lineage>
        <taxon>Bacteria</taxon>
        <taxon>Bacillati</taxon>
        <taxon>Actinomycetota</taxon>
        <taxon>Actinomycetes</taxon>
        <taxon>Kitasatosporales</taxon>
        <taxon>Streptomycetaceae</taxon>
        <taxon>Streptomyces</taxon>
    </lineage>
</organism>
<keyword evidence="6 7" id="KW-0472">Membrane</keyword>
<comment type="similarity">
    <text evidence="2 7">Belongs to the DedA family.</text>
</comment>
<dbReference type="EMBL" id="JBITYG010000009">
    <property type="protein sequence ID" value="MFI9104375.1"/>
    <property type="molecule type" value="Genomic_DNA"/>
</dbReference>
<protein>
    <submittedName>
        <fullName evidence="9">DedA family protein</fullName>
    </submittedName>
</protein>
<keyword evidence="3 7" id="KW-1003">Cell membrane</keyword>
<proteinExistence type="inferred from homology"/>
<comment type="subcellular location">
    <subcellularLocation>
        <location evidence="1 7">Cell membrane</location>
        <topology evidence="1 7">Multi-pass membrane protein</topology>
    </subcellularLocation>
</comment>
<evidence type="ECO:0000256" key="4">
    <source>
        <dbReference type="ARBA" id="ARBA00022692"/>
    </source>
</evidence>
<keyword evidence="10" id="KW-1185">Reference proteome</keyword>
<reference evidence="9 10" key="1">
    <citation type="submission" date="2024-10" db="EMBL/GenBank/DDBJ databases">
        <title>The Natural Products Discovery Center: Release of the First 8490 Sequenced Strains for Exploring Actinobacteria Biosynthetic Diversity.</title>
        <authorList>
            <person name="Kalkreuter E."/>
            <person name="Kautsar S.A."/>
            <person name="Yang D."/>
            <person name="Bader C.D."/>
            <person name="Teijaro C.N."/>
            <person name="Fluegel L."/>
            <person name="Davis C.M."/>
            <person name="Simpson J.R."/>
            <person name="Lauterbach L."/>
            <person name="Steele A.D."/>
            <person name="Gui C."/>
            <person name="Meng S."/>
            <person name="Li G."/>
            <person name="Viehrig K."/>
            <person name="Ye F."/>
            <person name="Su P."/>
            <person name="Kiefer A.F."/>
            <person name="Nichols A."/>
            <person name="Cepeda A.J."/>
            <person name="Yan W."/>
            <person name="Fan B."/>
            <person name="Jiang Y."/>
            <person name="Adhikari A."/>
            <person name="Zheng C.-J."/>
            <person name="Schuster L."/>
            <person name="Cowan T.M."/>
            <person name="Smanski M.J."/>
            <person name="Chevrette M.G."/>
            <person name="De Carvalho L.P.S."/>
            <person name="Shen B."/>
        </authorList>
    </citation>
    <scope>NUCLEOTIDE SEQUENCE [LARGE SCALE GENOMIC DNA]</scope>
    <source>
        <strain evidence="9 10">NPDC053399</strain>
    </source>
</reference>
<evidence type="ECO:0000259" key="8">
    <source>
        <dbReference type="Pfam" id="PF09335"/>
    </source>
</evidence>
<keyword evidence="5 7" id="KW-1133">Transmembrane helix</keyword>
<feature type="domain" description="VTT" evidence="8">
    <location>
        <begin position="41"/>
        <end position="166"/>
    </location>
</feature>
<comment type="caution">
    <text evidence="9">The sequence shown here is derived from an EMBL/GenBank/DDBJ whole genome shotgun (WGS) entry which is preliminary data.</text>
</comment>
<evidence type="ECO:0000256" key="6">
    <source>
        <dbReference type="ARBA" id="ARBA00023136"/>
    </source>
</evidence>
<feature type="transmembrane region" description="Helical" evidence="7">
    <location>
        <begin position="146"/>
        <end position="169"/>
    </location>
</feature>
<feature type="transmembrane region" description="Helical" evidence="7">
    <location>
        <begin position="26"/>
        <end position="49"/>
    </location>
</feature>
<feature type="transmembrane region" description="Helical" evidence="7">
    <location>
        <begin position="61"/>
        <end position="79"/>
    </location>
</feature>
<evidence type="ECO:0000256" key="5">
    <source>
        <dbReference type="ARBA" id="ARBA00022989"/>
    </source>
</evidence>
<evidence type="ECO:0000256" key="2">
    <source>
        <dbReference type="ARBA" id="ARBA00010792"/>
    </source>
</evidence>
<dbReference type="PANTHER" id="PTHR30353">
    <property type="entry name" value="INNER MEMBRANE PROTEIN DEDA-RELATED"/>
    <property type="match status" value="1"/>
</dbReference>
<evidence type="ECO:0000313" key="10">
    <source>
        <dbReference type="Proteomes" id="UP001614394"/>
    </source>
</evidence>
<feature type="transmembrane region" description="Helical" evidence="7">
    <location>
        <begin position="118"/>
        <end position="139"/>
    </location>
</feature>
<dbReference type="RefSeq" id="WP_399654565.1">
    <property type="nucleotide sequence ID" value="NZ_JBITYG010000009.1"/>
</dbReference>
<dbReference type="PANTHER" id="PTHR30353:SF0">
    <property type="entry name" value="TRANSMEMBRANE PROTEIN"/>
    <property type="match status" value="1"/>
</dbReference>
<dbReference type="InterPro" id="IPR032816">
    <property type="entry name" value="VTT_dom"/>
</dbReference>
<evidence type="ECO:0000256" key="7">
    <source>
        <dbReference type="RuleBase" id="RU367016"/>
    </source>
</evidence>
<dbReference type="InterPro" id="IPR032818">
    <property type="entry name" value="DedA-like"/>
</dbReference>
<dbReference type="Pfam" id="PF09335">
    <property type="entry name" value="VTT_dom"/>
    <property type="match status" value="1"/>
</dbReference>
<accession>A0ABW8CD50</accession>
<feature type="transmembrane region" description="Helical" evidence="7">
    <location>
        <begin position="175"/>
        <end position="196"/>
    </location>
</feature>
<gene>
    <name evidence="9" type="ORF">ACIGXA_28055</name>
</gene>